<dbReference type="PROSITE" id="PS01159">
    <property type="entry name" value="WW_DOMAIN_1"/>
    <property type="match status" value="2"/>
</dbReference>
<dbReference type="Gene3D" id="3.40.50.720">
    <property type="entry name" value="NAD(P)-binding Rossmann-like Domain"/>
    <property type="match status" value="1"/>
</dbReference>
<dbReference type="SMART" id="SM00456">
    <property type="entry name" value="WW"/>
    <property type="match status" value="2"/>
</dbReference>
<feature type="domain" description="WW" evidence="11">
    <location>
        <begin position="53"/>
        <end position="86"/>
    </location>
</feature>
<evidence type="ECO:0000256" key="2">
    <source>
        <dbReference type="ARBA" id="ARBA00004555"/>
    </source>
</evidence>
<evidence type="ECO:0000256" key="7">
    <source>
        <dbReference type="ARBA" id="ARBA00022857"/>
    </source>
</evidence>
<proteinExistence type="inferred from homology"/>
<accession>A0A8S3ZGA1</accession>
<dbReference type="PRINTS" id="PR00081">
    <property type="entry name" value="GDHRDH"/>
</dbReference>
<evidence type="ECO:0000256" key="9">
    <source>
        <dbReference type="ARBA" id="ARBA00023034"/>
    </source>
</evidence>
<evidence type="ECO:0000256" key="6">
    <source>
        <dbReference type="ARBA" id="ARBA00022703"/>
    </source>
</evidence>
<dbReference type="EMBL" id="CAJHNH020003003">
    <property type="protein sequence ID" value="CAG5128309.1"/>
    <property type="molecule type" value="Genomic_DNA"/>
</dbReference>
<dbReference type="InterPro" id="IPR001202">
    <property type="entry name" value="WW_dom"/>
</dbReference>
<gene>
    <name evidence="12" type="ORF">CUNI_LOCUS13867</name>
</gene>
<dbReference type="InterPro" id="IPR002347">
    <property type="entry name" value="SDR_fam"/>
</dbReference>
<keyword evidence="8" id="KW-0560">Oxidoreductase</keyword>
<dbReference type="SUPFAM" id="SSF51045">
    <property type="entry name" value="WW domain"/>
    <property type="match status" value="2"/>
</dbReference>
<keyword evidence="7" id="KW-0521">NADP</keyword>
<evidence type="ECO:0000256" key="5">
    <source>
        <dbReference type="ARBA" id="ARBA00022687"/>
    </source>
</evidence>
<evidence type="ECO:0000256" key="8">
    <source>
        <dbReference type="ARBA" id="ARBA00023002"/>
    </source>
</evidence>
<dbReference type="GO" id="GO:0005764">
    <property type="term" value="C:lysosome"/>
    <property type="evidence" value="ECO:0007669"/>
    <property type="project" value="UniProtKB-SubCell"/>
</dbReference>
<keyword evidence="13" id="KW-1185">Reference proteome</keyword>
<dbReference type="AlphaFoldDB" id="A0A8S3ZGA1"/>
<dbReference type="PROSITE" id="PS50020">
    <property type="entry name" value="WW_DOMAIN_2"/>
    <property type="match status" value="2"/>
</dbReference>
<evidence type="ECO:0000313" key="13">
    <source>
        <dbReference type="Proteomes" id="UP000678393"/>
    </source>
</evidence>
<keyword evidence="6" id="KW-0053">Apoptosis</keyword>
<reference evidence="12" key="1">
    <citation type="submission" date="2021-04" db="EMBL/GenBank/DDBJ databases">
        <authorList>
            <consortium name="Molecular Ecology Group"/>
        </authorList>
    </citation>
    <scope>NUCLEOTIDE SEQUENCE</scope>
</reference>
<comment type="similarity">
    <text evidence="3">Belongs to the short-chain dehydrogenases/reductases (SDR) family.</text>
</comment>
<sequence>MATQVFDSDSEDELPPGWEERVTTDGKVYYANHETQNTQWKHPVTGKKKVVKGELPYGWERSVTEDGTMFFVDHINQKTTYTDPRLAFAEEVKDSPLDFRQKYDGSSTALQILHGKDLTGRFVLITGANSGIGFETARSLALHGATVVMACRNVQSAHECRARILQERPEAKVEVMFIDLASLKSVQQFADDYEDMGWPLHILILNAAIFGTGYIQTEDNLEATFQVNYLSQFYLTKLLVNIMMRSAPGRVVVVSSENHRFSDLKENNLTVEKLSPKTHTYWHMMAYNNSKLCNILFANELNCRLSPHGIVANSIHPGNMMSSGLSRNWWLYRLLFALVRPFTKSMQQGAATTVYCAVAEELGNVGGLYFNNCCRCPPCKLAENKSMAVALWSLSEQILNSRIIPRKIVPNDGS</sequence>
<evidence type="ECO:0000313" key="12">
    <source>
        <dbReference type="EMBL" id="CAG5128309.1"/>
    </source>
</evidence>
<organism evidence="12 13">
    <name type="scientific">Candidula unifasciata</name>
    <dbReference type="NCBI Taxonomy" id="100452"/>
    <lineage>
        <taxon>Eukaryota</taxon>
        <taxon>Metazoa</taxon>
        <taxon>Spiralia</taxon>
        <taxon>Lophotrochozoa</taxon>
        <taxon>Mollusca</taxon>
        <taxon>Gastropoda</taxon>
        <taxon>Heterobranchia</taxon>
        <taxon>Euthyneura</taxon>
        <taxon>Panpulmonata</taxon>
        <taxon>Eupulmonata</taxon>
        <taxon>Stylommatophora</taxon>
        <taxon>Helicina</taxon>
        <taxon>Helicoidea</taxon>
        <taxon>Geomitridae</taxon>
        <taxon>Candidula</taxon>
    </lineage>
</organism>
<dbReference type="FunFam" id="3.40.50.720:FF:000353">
    <property type="entry name" value="WW domain-containing oxidoreductase"/>
    <property type="match status" value="1"/>
</dbReference>
<dbReference type="InterPro" id="IPR036291">
    <property type="entry name" value="NAD(P)-bd_dom_sf"/>
</dbReference>
<dbReference type="Gene3D" id="2.20.70.10">
    <property type="match status" value="2"/>
</dbReference>
<feature type="domain" description="WW" evidence="11">
    <location>
        <begin position="12"/>
        <end position="45"/>
    </location>
</feature>
<dbReference type="PANTHER" id="PTHR24320:SF282">
    <property type="entry name" value="WW DOMAIN-CONTAINING OXIDOREDUCTASE"/>
    <property type="match status" value="1"/>
</dbReference>
<keyword evidence="5" id="KW-0879">Wnt signaling pathway</keyword>
<comment type="caution">
    <text evidence="12">The sequence shown here is derived from an EMBL/GenBank/DDBJ whole genome shotgun (WGS) entry which is preliminary data.</text>
</comment>
<protein>
    <recommendedName>
        <fullName evidence="4">WW domain-containing oxidoreductase</fullName>
    </recommendedName>
</protein>
<dbReference type="Proteomes" id="UP000678393">
    <property type="component" value="Unassembled WGS sequence"/>
</dbReference>
<dbReference type="OrthoDB" id="9989144at2759"/>
<keyword evidence="10" id="KW-0458">Lysosome</keyword>
<dbReference type="CDD" id="cd00201">
    <property type="entry name" value="WW"/>
    <property type="match status" value="2"/>
</dbReference>
<dbReference type="GO" id="GO:0016055">
    <property type="term" value="P:Wnt signaling pathway"/>
    <property type="evidence" value="ECO:0007669"/>
    <property type="project" value="UniProtKB-KW"/>
</dbReference>
<comment type="subcellular location">
    <subcellularLocation>
        <location evidence="2">Golgi apparatus</location>
    </subcellularLocation>
    <subcellularLocation>
        <location evidence="1">Lysosome</location>
    </subcellularLocation>
</comment>
<evidence type="ECO:0000259" key="11">
    <source>
        <dbReference type="PROSITE" id="PS50020"/>
    </source>
</evidence>
<evidence type="ECO:0000256" key="3">
    <source>
        <dbReference type="ARBA" id="ARBA00006484"/>
    </source>
</evidence>
<dbReference type="InterPro" id="IPR036020">
    <property type="entry name" value="WW_dom_sf"/>
</dbReference>
<name>A0A8S3ZGA1_9EUPU</name>
<evidence type="ECO:0000256" key="4">
    <source>
        <dbReference type="ARBA" id="ARBA00016094"/>
    </source>
</evidence>
<dbReference type="Pfam" id="PF00106">
    <property type="entry name" value="adh_short"/>
    <property type="match status" value="1"/>
</dbReference>
<dbReference type="PANTHER" id="PTHR24320">
    <property type="entry name" value="RETINOL DEHYDROGENASE"/>
    <property type="match status" value="1"/>
</dbReference>
<dbReference type="Pfam" id="PF00397">
    <property type="entry name" value="WW"/>
    <property type="match status" value="2"/>
</dbReference>
<evidence type="ECO:0000256" key="10">
    <source>
        <dbReference type="ARBA" id="ARBA00023228"/>
    </source>
</evidence>
<keyword evidence="9" id="KW-0333">Golgi apparatus</keyword>
<dbReference type="GO" id="GO:0006915">
    <property type="term" value="P:apoptotic process"/>
    <property type="evidence" value="ECO:0007669"/>
    <property type="project" value="UniProtKB-KW"/>
</dbReference>
<evidence type="ECO:0000256" key="1">
    <source>
        <dbReference type="ARBA" id="ARBA00004371"/>
    </source>
</evidence>
<dbReference type="GO" id="GO:0016491">
    <property type="term" value="F:oxidoreductase activity"/>
    <property type="evidence" value="ECO:0007669"/>
    <property type="project" value="UniProtKB-KW"/>
</dbReference>
<dbReference type="GO" id="GO:0005794">
    <property type="term" value="C:Golgi apparatus"/>
    <property type="evidence" value="ECO:0007669"/>
    <property type="project" value="UniProtKB-SubCell"/>
</dbReference>
<dbReference type="SUPFAM" id="SSF51735">
    <property type="entry name" value="NAD(P)-binding Rossmann-fold domains"/>
    <property type="match status" value="1"/>
</dbReference>